<dbReference type="AlphaFoldDB" id="A0AAD7ESU9"/>
<name>A0AAD7ESU9_9AGAR</name>
<organism evidence="2 3">
    <name type="scientific">Mycena albidolilacea</name>
    <dbReference type="NCBI Taxonomy" id="1033008"/>
    <lineage>
        <taxon>Eukaryota</taxon>
        <taxon>Fungi</taxon>
        <taxon>Dikarya</taxon>
        <taxon>Basidiomycota</taxon>
        <taxon>Agaricomycotina</taxon>
        <taxon>Agaricomycetes</taxon>
        <taxon>Agaricomycetidae</taxon>
        <taxon>Agaricales</taxon>
        <taxon>Marasmiineae</taxon>
        <taxon>Mycenaceae</taxon>
        <taxon>Mycena</taxon>
    </lineage>
</organism>
<gene>
    <name evidence="2" type="ORF">DFH08DRAFT_807058</name>
</gene>
<feature type="compositionally biased region" description="Low complexity" evidence="1">
    <location>
        <begin position="87"/>
        <end position="98"/>
    </location>
</feature>
<dbReference type="Proteomes" id="UP001218218">
    <property type="component" value="Unassembled WGS sequence"/>
</dbReference>
<keyword evidence="3" id="KW-1185">Reference proteome</keyword>
<evidence type="ECO:0000313" key="3">
    <source>
        <dbReference type="Proteomes" id="UP001218218"/>
    </source>
</evidence>
<accession>A0AAD7ESU9</accession>
<comment type="caution">
    <text evidence="2">The sequence shown here is derived from an EMBL/GenBank/DDBJ whole genome shotgun (WGS) entry which is preliminary data.</text>
</comment>
<evidence type="ECO:0000313" key="2">
    <source>
        <dbReference type="EMBL" id="KAJ7349707.1"/>
    </source>
</evidence>
<evidence type="ECO:0000256" key="1">
    <source>
        <dbReference type="SAM" id="MobiDB-lite"/>
    </source>
</evidence>
<feature type="region of interest" description="Disordered" evidence="1">
    <location>
        <begin position="15"/>
        <end position="98"/>
    </location>
</feature>
<protein>
    <submittedName>
        <fullName evidence="2">Uncharacterized protein</fullName>
    </submittedName>
</protein>
<sequence>MAARKILKNWLSPVPVSRRQKESDMTSRATYNPRKSFAIPKELQSRQQRRIADMMHVPRLSGWDNSEYTAGDDAGDQGERDEQRGKTPQTQPSPVTVPPTLCILNQVWLGQNLAEHRFPNLESQRRRFVTNSGQEFHRK</sequence>
<reference evidence="2" key="1">
    <citation type="submission" date="2023-03" db="EMBL/GenBank/DDBJ databases">
        <title>Massive genome expansion in bonnet fungi (Mycena s.s.) driven by repeated elements and novel gene families across ecological guilds.</title>
        <authorList>
            <consortium name="Lawrence Berkeley National Laboratory"/>
            <person name="Harder C.B."/>
            <person name="Miyauchi S."/>
            <person name="Viragh M."/>
            <person name="Kuo A."/>
            <person name="Thoen E."/>
            <person name="Andreopoulos B."/>
            <person name="Lu D."/>
            <person name="Skrede I."/>
            <person name="Drula E."/>
            <person name="Henrissat B."/>
            <person name="Morin E."/>
            <person name="Kohler A."/>
            <person name="Barry K."/>
            <person name="LaButti K."/>
            <person name="Morin E."/>
            <person name="Salamov A."/>
            <person name="Lipzen A."/>
            <person name="Mereny Z."/>
            <person name="Hegedus B."/>
            <person name="Baldrian P."/>
            <person name="Stursova M."/>
            <person name="Weitz H."/>
            <person name="Taylor A."/>
            <person name="Grigoriev I.V."/>
            <person name="Nagy L.G."/>
            <person name="Martin F."/>
            <person name="Kauserud H."/>
        </authorList>
    </citation>
    <scope>NUCLEOTIDE SEQUENCE</scope>
    <source>
        <strain evidence="2">CBHHK002</strain>
    </source>
</reference>
<dbReference type="EMBL" id="JARIHO010000015">
    <property type="protein sequence ID" value="KAJ7349707.1"/>
    <property type="molecule type" value="Genomic_DNA"/>
</dbReference>
<proteinExistence type="predicted"/>